<accession>A0ABR8IWX7</accession>
<gene>
    <name evidence="1" type="ORF">H6G43_18650</name>
</gene>
<dbReference type="RefSeq" id="WP_190388222.1">
    <property type="nucleotide sequence ID" value="NZ_JACJTM010000061.1"/>
</dbReference>
<proteinExistence type="predicted"/>
<sequence length="617" mass="69971">MSNTDKYALFEQARQKSVNPFSSIPVISEDAVWGDVVIHDLPGLNQHIDERIFDAITEVRQKYSPKIGIAIKGDRGTGKSHIIHRLWKKITQEGGSVFAYIGPYANPKRINSHVRFYLADSFTHQDSQGITQWQKLAAAAINTLKGSEFEDKYRSYIEKCNSPDELRKYIVASQSKATLSGFFDELVEAILENQTGIDFNFLRAILFLLLKNVKVAQIALAWIKGEDHSEIKKLGLPEFSVDLQEDKSIWMMQQICKLAEIASLPVLICFDQLDSAGTDNDSGDSPAQNVAKCIDQIYLKCTNVILICCVISDTWREIEQMGSGIPDRVGQRSVKAQPPTTEQTIELVKLRLDWFYKNNNLNSEDYPHLYPFEESKIRHIASESAGARSLMTWCADEFEKVIIQKRDLPLIISPVIRREDEDEKKKKTFLEKYQELLKRIRIPMKDDDQLAAIIFCAMTMIPNGGTANVVIQEVKKIADATHDLHFIISGYDCLHKSQVKIGVRICETTNGKTFNAVMTRLVNYDKYGLTRGCLIRSTDVPRSWKIGYALKEKLEKEQGGEVVVLKKNDMKPLVAIQKIYEQSEDYGFTKEEIKQFVKDLGLAADNLLICEILSAPV</sequence>
<keyword evidence="2" id="KW-1185">Reference proteome</keyword>
<reference evidence="1 2" key="1">
    <citation type="journal article" date="2020" name="ISME J.">
        <title>Comparative genomics reveals insights into cyanobacterial evolution and habitat adaptation.</title>
        <authorList>
            <person name="Chen M.Y."/>
            <person name="Teng W.K."/>
            <person name="Zhao L."/>
            <person name="Hu C.X."/>
            <person name="Zhou Y.K."/>
            <person name="Han B.P."/>
            <person name="Song L.R."/>
            <person name="Shu W.S."/>
        </authorList>
    </citation>
    <scope>NUCLEOTIDE SEQUENCE [LARGE SCALE GENOMIC DNA]</scope>
    <source>
        <strain evidence="1 2">FACHB-1249</strain>
    </source>
</reference>
<protein>
    <recommendedName>
        <fullName evidence="3">Orc1-like AAA ATPase domain-containing protein</fullName>
    </recommendedName>
</protein>
<evidence type="ECO:0008006" key="3">
    <source>
        <dbReference type="Google" id="ProtNLM"/>
    </source>
</evidence>
<dbReference type="GeneID" id="78220191"/>
<dbReference type="SUPFAM" id="SSF52540">
    <property type="entry name" value="P-loop containing nucleoside triphosphate hydrolases"/>
    <property type="match status" value="1"/>
</dbReference>
<evidence type="ECO:0000313" key="1">
    <source>
        <dbReference type="EMBL" id="MBD2687185.1"/>
    </source>
</evidence>
<dbReference type="InterPro" id="IPR027417">
    <property type="entry name" value="P-loop_NTPase"/>
</dbReference>
<name>A0ABR8IWX7_APHFL</name>
<dbReference type="EMBL" id="JACJTM010000061">
    <property type="protein sequence ID" value="MBD2687185.1"/>
    <property type="molecule type" value="Genomic_DNA"/>
</dbReference>
<evidence type="ECO:0000313" key="2">
    <source>
        <dbReference type="Proteomes" id="UP000660270"/>
    </source>
</evidence>
<dbReference type="Proteomes" id="UP000660270">
    <property type="component" value="Unassembled WGS sequence"/>
</dbReference>
<comment type="caution">
    <text evidence="1">The sequence shown here is derived from an EMBL/GenBank/DDBJ whole genome shotgun (WGS) entry which is preliminary data.</text>
</comment>
<organism evidence="1 2">
    <name type="scientific">Aphanizomenon flos-aquae FACHB-1249</name>
    <dbReference type="NCBI Taxonomy" id="2692889"/>
    <lineage>
        <taxon>Bacteria</taxon>
        <taxon>Bacillati</taxon>
        <taxon>Cyanobacteriota</taxon>
        <taxon>Cyanophyceae</taxon>
        <taxon>Nostocales</taxon>
        <taxon>Aphanizomenonaceae</taxon>
        <taxon>Aphanizomenon</taxon>
    </lineage>
</organism>